<gene>
    <name evidence="13" type="ORF">O6P33_10480</name>
</gene>
<dbReference type="GO" id="GO:0005737">
    <property type="term" value="C:cytoplasm"/>
    <property type="evidence" value="ECO:0007669"/>
    <property type="project" value="UniProtKB-SubCell"/>
</dbReference>
<dbReference type="Proteomes" id="UP001212189">
    <property type="component" value="Chromosome"/>
</dbReference>
<dbReference type="GO" id="GO:0004721">
    <property type="term" value="F:phosphoprotein phosphatase activity"/>
    <property type="evidence" value="ECO:0007669"/>
    <property type="project" value="UniProtKB-KW"/>
</dbReference>
<evidence type="ECO:0000256" key="3">
    <source>
        <dbReference type="ARBA" id="ARBA00018484"/>
    </source>
</evidence>
<dbReference type="InterPro" id="IPR007439">
    <property type="entry name" value="Chemotax_Pase_CheZ"/>
</dbReference>
<evidence type="ECO:0000256" key="6">
    <source>
        <dbReference type="ARBA" id="ARBA00022779"/>
    </source>
</evidence>
<evidence type="ECO:0000256" key="12">
    <source>
        <dbReference type="SAM" id="MobiDB-lite"/>
    </source>
</evidence>
<keyword evidence="8 10" id="KW-0904">Protein phosphatase</keyword>
<protein>
    <recommendedName>
        <fullName evidence="3 10">Protein phosphatase CheZ</fullName>
        <ecNumber evidence="10">3.1.3.-</ecNumber>
    </recommendedName>
    <alternativeName>
        <fullName evidence="9 10">Chemotaxis protein CheZ</fullName>
    </alternativeName>
</protein>
<proteinExistence type="inferred from homology"/>
<dbReference type="AlphaFoldDB" id="A0AAE9VMT8"/>
<dbReference type="PANTHER" id="PTHR43693:SF1">
    <property type="entry name" value="PROTEIN PHOSPHATASE CHEZ"/>
    <property type="match status" value="1"/>
</dbReference>
<dbReference type="GO" id="GO:0009288">
    <property type="term" value="C:bacterial-type flagellum"/>
    <property type="evidence" value="ECO:0007669"/>
    <property type="project" value="InterPro"/>
</dbReference>
<dbReference type="EMBL" id="CP114976">
    <property type="protein sequence ID" value="WBE24784.1"/>
    <property type="molecule type" value="Genomic_DNA"/>
</dbReference>
<dbReference type="Pfam" id="PF04344">
    <property type="entry name" value="CheZ"/>
    <property type="match status" value="1"/>
</dbReference>
<feature type="region of interest" description="Disordered" evidence="12">
    <location>
        <begin position="221"/>
        <end position="244"/>
    </location>
</feature>
<evidence type="ECO:0000313" key="14">
    <source>
        <dbReference type="Proteomes" id="UP001212189"/>
    </source>
</evidence>
<keyword evidence="4 10" id="KW-0963">Cytoplasm</keyword>
<evidence type="ECO:0000256" key="10">
    <source>
        <dbReference type="PIRNR" id="PIRNR002884"/>
    </source>
</evidence>
<reference evidence="13 14" key="1">
    <citation type="submission" date="2022-12" db="EMBL/GenBank/DDBJ databases">
        <title>Coexistence and Characterization of a Novel Tigecycline Resistance gene tet(X) variant and blaNDM-1 in a Pseudomonas caeni Isolate of Chicken Origin.</title>
        <authorList>
            <person name="Lu X."/>
            <person name="Zhang L."/>
            <person name="Li R."/>
            <person name="Wang Z."/>
        </authorList>
    </citation>
    <scope>NUCLEOTIDE SEQUENCE [LARGE SCALE GENOMIC DNA]</scope>
    <source>
        <strain evidence="13 14">CE14</strain>
    </source>
</reference>
<evidence type="ECO:0000256" key="4">
    <source>
        <dbReference type="ARBA" id="ARBA00022490"/>
    </source>
</evidence>
<dbReference type="EC" id="3.1.3.-" evidence="10"/>
<evidence type="ECO:0000313" key="13">
    <source>
        <dbReference type="EMBL" id="WBE24784.1"/>
    </source>
</evidence>
<dbReference type="PIRSF" id="PIRSF002884">
    <property type="entry name" value="CheZ"/>
    <property type="match status" value="1"/>
</dbReference>
<dbReference type="InterPro" id="IPR050992">
    <property type="entry name" value="CheZ_family_phosphatases"/>
</dbReference>
<dbReference type="GO" id="GO:0097588">
    <property type="term" value="P:archaeal or bacterial-type flagellum-dependent cell motility"/>
    <property type="evidence" value="ECO:0007669"/>
    <property type="project" value="UniProtKB-KW"/>
</dbReference>
<accession>A0AAE9VMT8</accession>
<organism evidence="13 14">
    <name type="scientific">Denitrificimonas caeni</name>
    <dbReference type="NCBI Taxonomy" id="521720"/>
    <lineage>
        <taxon>Bacteria</taxon>
        <taxon>Pseudomonadati</taxon>
        <taxon>Pseudomonadota</taxon>
        <taxon>Gammaproteobacteria</taxon>
        <taxon>Pseudomonadales</taxon>
        <taxon>Pseudomonadaceae</taxon>
        <taxon>Denitrificimonas</taxon>
    </lineage>
</organism>
<evidence type="ECO:0000256" key="8">
    <source>
        <dbReference type="ARBA" id="ARBA00022912"/>
    </source>
</evidence>
<name>A0AAE9VMT8_9GAMM</name>
<dbReference type="RefSeq" id="WP_269817728.1">
    <property type="nucleotide sequence ID" value="NZ_CP114976.1"/>
</dbReference>
<evidence type="ECO:0000256" key="7">
    <source>
        <dbReference type="ARBA" id="ARBA00022801"/>
    </source>
</evidence>
<evidence type="ECO:0000256" key="2">
    <source>
        <dbReference type="ARBA" id="ARBA00005908"/>
    </source>
</evidence>
<evidence type="ECO:0000256" key="5">
    <source>
        <dbReference type="ARBA" id="ARBA00022500"/>
    </source>
</evidence>
<keyword evidence="5 10" id="KW-0145">Chemotaxis</keyword>
<keyword evidence="14" id="KW-1185">Reference proteome</keyword>
<comment type="function">
    <text evidence="10">Plays an important role in bacterial chemotaxis signal transduction pathway by accelerating the dephosphorylation of phosphorylated CheY (CheY-P).</text>
</comment>
<feature type="site" description="Enhances dephosphorylation of CheY-P" evidence="11">
    <location>
        <position position="181"/>
    </location>
</feature>
<evidence type="ECO:0000256" key="1">
    <source>
        <dbReference type="ARBA" id="ARBA00004496"/>
    </source>
</evidence>
<dbReference type="KEGG" id="dce:O6P33_10480"/>
<evidence type="ECO:0000256" key="11">
    <source>
        <dbReference type="PIRSR" id="PIRSR002884-1"/>
    </source>
</evidence>
<evidence type="ECO:0000256" key="9">
    <source>
        <dbReference type="ARBA" id="ARBA00029599"/>
    </source>
</evidence>
<keyword evidence="7 10" id="KW-0378">Hydrolase</keyword>
<dbReference type="SUPFAM" id="SSF75708">
    <property type="entry name" value="Chemotaxis phosphatase CheZ"/>
    <property type="match status" value="1"/>
</dbReference>
<comment type="subunit">
    <text evidence="10">Homodimer.</text>
</comment>
<dbReference type="GO" id="GO:0006935">
    <property type="term" value="P:chemotaxis"/>
    <property type="evidence" value="ECO:0007669"/>
    <property type="project" value="UniProtKB-KW"/>
</dbReference>
<sequence>MEHTKSTEVDFASAVELHAPQLQKSLEQGDLQEAARIITQIHAVRERTLYQEVGRLTGELHNAIIDFDIDPRNPHAKEMSQITDASERLQYVVNMTDQAANSALDLVEKSAPLVNYISYEAQSLTADWQRFMRREMQAEEFRALAKRIEGFLSRSLHDSDQLSANLNEIMMAQGFQDLTGQVIKRVMTLIADIESNLLKLVVMAGQVDRVVGIERPVDELRKKDNKQKNNTAGEGPQIRADKQDDVVADQVDVDDLLSSLGF</sequence>
<dbReference type="GO" id="GO:0050920">
    <property type="term" value="P:regulation of chemotaxis"/>
    <property type="evidence" value="ECO:0007669"/>
    <property type="project" value="InterPro"/>
</dbReference>
<comment type="subcellular location">
    <subcellularLocation>
        <location evidence="1 10">Cytoplasm</location>
    </subcellularLocation>
</comment>
<dbReference type="PANTHER" id="PTHR43693">
    <property type="entry name" value="PROTEIN PHOSPHATASE CHEZ"/>
    <property type="match status" value="1"/>
</dbReference>
<keyword evidence="6 10" id="KW-0283">Flagellar rotation</keyword>
<dbReference type="Gene3D" id="1.10.287.500">
    <property type="entry name" value="Helix hairpin bin"/>
    <property type="match status" value="1"/>
</dbReference>
<comment type="similarity">
    <text evidence="2 10">Belongs to the CheZ family.</text>
</comment>